<dbReference type="FunFam" id="3.40.50.720:FF:000033">
    <property type="entry name" value="Adenylyltransferase and sulfurtransferase MOCS3"/>
    <property type="match status" value="1"/>
</dbReference>
<dbReference type="Pfam" id="PF00581">
    <property type="entry name" value="Rhodanese"/>
    <property type="match status" value="1"/>
</dbReference>
<dbReference type="AlphaFoldDB" id="A0A832UMK0"/>
<dbReference type="PANTHER" id="PTHR10953">
    <property type="entry name" value="UBIQUITIN-ACTIVATING ENZYME E1"/>
    <property type="match status" value="1"/>
</dbReference>
<sequence>MVFKLFEKKEEKPLLEDTEELRYSRQLILKEIGKEGQKKLKAAKVLIIGLGGLGNIAASYLVGAGIGKIGLLDYDIVDLNNLHRQPLYSKSDIGTKKVLAAKENLLSINSNIQIETHEIKLTSQNAMQVLQNYDIILDCSDNFPTRYLINDTCALLKKPDVYGATLEFDGQASVFYTEKGPCYRCFLAKPPSPREVKSCAEAGVLGTVPALIGTLQATEAIKLILGKGDTLVGKLLLFNAFEGKFELANLKKNTNCALCGRNATIKSLIDYEEFCGLKGEKMGSEEIPEIGPSELKQKLDQGEKIIILDVREDFERAICKFSDSVHIPVGQIMSRYNELDPNSEIVTHCHRGGRSEYATEFLIEKGFKNVKNLRGGIDAWANEIDQRMQKY</sequence>
<dbReference type="SMART" id="SM00450">
    <property type="entry name" value="RHOD"/>
    <property type="match status" value="1"/>
</dbReference>
<evidence type="ECO:0000313" key="6">
    <source>
        <dbReference type="Proteomes" id="UP000646946"/>
    </source>
</evidence>
<proteinExistence type="predicted"/>
<dbReference type="NCBIfam" id="NF004281">
    <property type="entry name" value="PRK05690.1"/>
    <property type="match status" value="1"/>
</dbReference>
<evidence type="ECO:0000259" key="4">
    <source>
        <dbReference type="PROSITE" id="PS50206"/>
    </source>
</evidence>
<protein>
    <submittedName>
        <fullName evidence="5">Molybdopterin-synthase adenylyltransferase MoeB</fullName>
    </submittedName>
</protein>
<dbReference type="GO" id="GO:0005524">
    <property type="term" value="F:ATP binding"/>
    <property type="evidence" value="ECO:0007669"/>
    <property type="project" value="UniProtKB-KW"/>
</dbReference>
<dbReference type="Gene3D" id="3.40.50.720">
    <property type="entry name" value="NAD(P)-binding Rossmann-like Domain"/>
    <property type="match status" value="1"/>
</dbReference>
<dbReference type="GO" id="GO:0004792">
    <property type="term" value="F:thiosulfate-cyanide sulfurtransferase activity"/>
    <property type="evidence" value="ECO:0007669"/>
    <property type="project" value="TreeGrafter"/>
</dbReference>
<name>A0A832UMK0_9ARCH</name>
<dbReference type="Pfam" id="PF00899">
    <property type="entry name" value="ThiF"/>
    <property type="match status" value="1"/>
</dbReference>
<gene>
    <name evidence="5" type="primary">moeB</name>
    <name evidence="5" type="ORF">H1016_00330</name>
</gene>
<evidence type="ECO:0000256" key="3">
    <source>
        <dbReference type="ARBA" id="ARBA00022840"/>
    </source>
</evidence>
<dbReference type="SUPFAM" id="SSF69572">
    <property type="entry name" value="Activating enzymes of the ubiquitin-like proteins"/>
    <property type="match status" value="1"/>
</dbReference>
<keyword evidence="1" id="KW-0808">Transferase</keyword>
<dbReference type="InterPro" id="IPR045886">
    <property type="entry name" value="ThiF/MoeB/HesA"/>
</dbReference>
<keyword evidence="6" id="KW-1185">Reference proteome</keyword>
<feature type="domain" description="Rhodanese" evidence="4">
    <location>
        <begin position="301"/>
        <end position="389"/>
    </location>
</feature>
<dbReference type="PANTHER" id="PTHR10953:SF102">
    <property type="entry name" value="ADENYLYLTRANSFERASE AND SULFURTRANSFERASE MOCS3"/>
    <property type="match status" value="1"/>
</dbReference>
<dbReference type="GO" id="GO:0008146">
    <property type="term" value="F:sulfotransferase activity"/>
    <property type="evidence" value="ECO:0007669"/>
    <property type="project" value="TreeGrafter"/>
</dbReference>
<comment type="caution">
    <text evidence="5">The sequence shown here is derived from an EMBL/GenBank/DDBJ whole genome shotgun (WGS) entry which is preliminary data.</text>
</comment>
<evidence type="ECO:0000313" key="5">
    <source>
        <dbReference type="EMBL" id="HIJ99968.1"/>
    </source>
</evidence>
<dbReference type="PROSITE" id="PS50206">
    <property type="entry name" value="RHODANESE_3"/>
    <property type="match status" value="1"/>
</dbReference>
<evidence type="ECO:0000256" key="1">
    <source>
        <dbReference type="ARBA" id="ARBA00022679"/>
    </source>
</evidence>
<dbReference type="GO" id="GO:0008641">
    <property type="term" value="F:ubiquitin-like modifier activating enzyme activity"/>
    <property type="evidence" value="ECO:0007669"/>
    <property type="project" value="InterPro"/>
</dbReference>
<dbReference type="Gene3D" id="3.40.250.10">
    <property type="entry name" value="Rhodanese-like domain"/>
    <property type="match status" value="1"/>
</dbReference>
<keyword evidence="3" id="KW-0067">ATP-binding</keyword>
<dbReference type="GO" id="GO:0005829">
    <property type="term" value="C:cytosol"/>
    <property type="evidence" value="ECO:0007669"/>
    <property type="project" value="TreeGrafter"/>
</dbReference>
<keyword evidence="2" id="KW-0547">Nucleotide-binding</keyword>
<dbReference type="InterPro" id="IPR036873">
    <property type="entry name" value="Rhodanese-like_dom_sf"/>
</dbReference>
<dbReference type="InterPro" id="IPR000594">
    <property type="entry name" value="ThiF_NAD_FAD-bd"/>
</dbReference>
<dbReference type="CDD" id="cd00757">
    <property type="entry name" value="ThiF_MoeB_HesA_family"/>
    <property type="match status" value="1"/>
</dbReference>
<dbReference type="EMBL" id="DVAB01000004">
    <property type="protein sequence ID" value="HIJ99968.1"/>
    <property type="molecule type" value="Genomic_DNA"/>
</dbReference>
<keyword evidence="5" id="KW-0548">Nucleotidyltransferase</keyword>
<dbReference type="InterPro" id="IPR035985">
    <property type="entry name" value="Ubiquitin-activating_enz"/>
</dbReference>
<accession>A0A832UMK0</accession>
<dbReference type="InterPro" id="IPR001763">
    <property type="entry name" value="Rhodanese-like_dom"/>
</dbReference>
<reference evidence="5 6" key="1">
    <citation type="journal article" name="Nat. Commun.">
        <title>Undinarchaeota illuminate DPANN phylogeny and the impact of gene transfer on archaeal evolution.</title>
        <authorList>
            <person name="Dombrowski N."/>
            <person name="Williams T.A."/>
            <person name="Sun J."/>
            <person name="Woodcroft B.J."/>
            <person name="Lee J.H."/>
            <person name="Minh B.Q."/>
            <person name="Rinke C."/>
            <person name="Spang A."/>
        </authorList>
    </citation>
    <scope>NUCLEOTIDE SEQUENCE [LARGE SCALE GENOMIC DNA]</scope>
    <source>
        <strain evidence="5">MAG_bin1129</strain>
    </source>
</reference>
<organism evidence="5 6">
    <name type="scientific">Candidatus Naiadarchaeum limnaeum</name>
    <dbReference type="NCBI Taxonomy" id="2756139"/>
    <lineage>
        <taxon>Archaea</taxon>
        <taxon>Candidatus Undinarchaeota</taxon>
        <taxon>Candidatus Undinarchaeia</taxon>
        <taxon>Candidatus Naiadarchaeales</taxon>
        <taxon>Candidatus Naiadarchaeaceae</taxon>
        <taxon>Candidatus Naiadarchaeum</taxon>
    </lineage>
</organism>
<dbReference type="Proteomes" id="UP000646946">
    <property type="component" value="Unassembled WGS sequence"/>
</dbReference>
<evidence type="ECO:0000256" key="2">
    <source>
        <dbReference type="ARBA" id="ARBA00022741"/>
    </source>
</evidence>
<dbReference type="GO" id="GO:0016779">
    <property type="term" value="F:nucleotidyltransferase activity"/>
    <property type="evidence" value="ECO:0007669"/>
    <property type="project" value="UniProtKB-KW"/>
</dbReference>